<comment type="caution">
    <text evidence="8">The sequence shown here is derived from an EMBL/GenBank/DDBJ whole genome shotgun (WGS) entry which is preliminary data.</text>
</comment>
<dbReference type="PROSITE" id="PS51900">
    <property type="entry name" value="CB"/>
    <property type="match status" value="1"/>
</dbReference>
<evidence type="ECO:0000256" key="2">
    <source>
        <dbReference type="ARBA" id="ARBA00022908"/>
    </source>
</evidence>
<dbReference type="GO" id="GO:0006310">
    <property type="term" value="P:DNA recombination"/>
    <property type="evidence" value="ECO:0007669"/>
    <property type="project" value="UniProtKB-KW"/>
</dbReference>
<dbReference type="GO" id="GO:0015074">
    <property type="term" value="P:DNA integration"/>
    <property type="evidence" value="ECO:0007669"/>
    <property type="project" value="UniProtKB-KW"/>
</dbReference>
<dbReference type="AlphaFoldDB" id="A0A399EDP7"/>
<evidence type="ECO:0000256" key="1">
    <source>
        <dbReference type="ARBA" id="ARBA00008857"/>
    </source>
</evidence>
<dbReference type="SUPFAM" id="SSF56349">
    <property type="entry name" value="DNA breaking-rejoining enzymes"/>
    <property type="match status" value="1"/>
</dbReference>
<feature type="domain" description="Core-binding (CB)" evidence="7">
    <location>
        <begin position="70"/>
        <end position="159"/>
    </location>
</feature>
<comment type="similarity">
    <text evidence="1">Belongs to the 'phage' integrase family.</text>
</comment>
<dbReference type="InterPro" id="IPR002104">
    <property type="entry name" value="Integrase_catalytic"/>
</dbReference>
<dbReference type="Proteomes" id="UP000265800">
    <property type="component" value="Unassembled WGS sequence"/>
</dbReference>
<dbReference type="Gene3D" id="1.10.150.130">
    <property type="match status" value="1"/>
</dbReference>
<accession>A0A399EDP7</accession>
<dbReference type="InterPro" id="IPR011010">
    <property type="entry name" value="DNA_brk_join_enz"/>
</dbReference>
<dbReference type="OrthoDB" id="24185at2"/>
<proteinExistence type="inferred from homology"/>
<sequence length="394" mass="44922">MPRKRGKGSGTTYYHKGSGRWCAELNLGFDAEGKPLRVRGYHKTRKEAEAWLAEQATLYHKGLLANPSSVTLKDWAIRWLERKEREVRPRTVELYKQELGYALPGVKNPQARDPLGSLPLQKVTPSHIRSVLDDLGKRYSLRTVRQVRQRLWQVCRDALDMELIHRNPVEPVKIKAPRDQAKTKAGRALELHEVQALLTALDAHSDPRTALALRLMLNCGLRRGEALGLQWGDIDLETGTIEVQRVWSESGGKPVLTKPKTHSSARTIPIPRATLERLRAYRDWWREKLGEYPPAEMWVFPGDDPSKPLNPHAPSWALRRIVARLGIPHVRVHDLRHSYGSHLLANGAPLELVSERMGHSNPNITLGVYRHLLQHERQGWVLDMEDLLQPRAQA</sequence>
<organism evidence="8 9">
    <name type="scientific">Meiothermus luteus</name>
    <dbReference type="NCBI Taxonomy" id="2026184"/>
    <lineage>
        <taxon>Bacteria</taxon>
        <taxon>Thermotogati</taxon>
        <taxon>Deinococcota</taxon>
        <taxon>Deinococci</taxon>
        <taxon>Thermales</taxon>
        <taxon>Thermaceae</taxon>
        <taxon>Meiothermus</taxon>
    </lineage>
</organism>
<keyword evidence="2" id="KW-0229">DNA integration</keyword>
<keyword evidence="3 5" id="KW-0238">DNA-binding</keyword>
<dbReference type="EMBL" id="QWKZ01000175">
    <property type="protein sequence ID" value="RIH81299.1"/>
    <property type="molecule type" value="Genomic_DNA"/>
</dbReference>
<reference evidence="8 9" key="1">
    <citation type="submission" date="2018-08" db="EMBL/GenBank/DDBJ databases">
        <title>Meiothermus luteus KCTC 52599 genome sequencing project.</title>
        <authorList>
            <person name="Da Costa M.S."/>
            <person name="Albuquerque L."/>
            <person name="Raposo P."/>
            <person name="Froufe H.J.C."/>
            <person name="Barroso C.S."/>
            <person name="Egas C."/>
        </authorList>
    </citation>
    <scope>NUCLEOTIDE SEQUENCE [LARGE SCALE GENOMIC DNA]</scope>
    <source>
        <strain evidence="8 9">KCTC 52599</strain>
    </source>
</reference>
<keyword evidence="9" id="KW-1185">Reference proteome</keyword>
<feature type="domain" description="Tyr recombinase" evidence="6">
    <location>
        <begin position="184"/>
        <end position="383"/>
    </location>
</feature>
<dbReference type="CDD" id="cd01189">
    <property type="entry name" value="INT_ICEBs1_C_like"/>
    <property type="match status" value="1"/>
</dbReference>
<evidence type="ECO:0000256" key="4">
    <source>
        <dbReference type="ARBA" id="ARBA00023172"/>
    </source>
</evidence>
<dbReference type="PANTHER" id="PTHR30629">
    <property type="entry name" value="PROPHAGE INTEGRASE"/>
    <property type="match status" value="1"/>
</dbReference>
<dbReference type="PROSITE" id="PS51898">
    <property type="entry name" value="TYR_RECOMBINASE"/>
    <property type="match status" value="1"/>
</dbReference>
<evidence type="ECO:0000259" key="6">
    <source>
        <dbReference type="PROSITE" id="PS51898"/>
    </source>
</evidence>
<dbReference type="Gene3D" id="1.10.443.10">
    <property type="entry name" value="Intergrase catalytic core"/>
    <property type="match status" value="1"/>
</dbReference>
<dbReference type="Pfam" id="PF22022">
    <property type="entry name" value="Phage_int_M"/>
    <property type="match status" value="1"/>
</dbReference>
<evidence type="ECO:0000313" key="9">
    <source>
        <dbReference type="Proteomes" id="UP000265800"/>
    </source>
</evidence>
<evidence type="ECO:0000313" key="8">
    <source>
        <dbReference type="EMBL" id="RIH81299.1"/>
    </source>
</evidence>
<dbReference type="InterPro" id="IPR013762">
    <property type="entry name" value="Integrase-like_cat_sf"/>
</dbReference>
<evidence type="ECO:0000256" key="5">
    <source>
        <dbReference type="PROSITE-ProRule" id="PRU01248"/>
    </source>
</evidence>
<dbReference type="Pfam" id="PF00589">
    <property type="entry name" value="Phage_integrase"/>
    <property type="match status" value="1"/>
</dbReference>
<name>A0A399EDP7_9DEIN</name>
<keyword evidence="4" id="KW-0233">DNA recombination</keyword>
<dbReference type="InterPro" id="IPR050808">
    <property type="entry name" value="Phage_Integrase"/>
</dbReference>
<dbReference type="InterPro" id="IPR044068">
    <property type="entry name" value="CB"/>
</dbReference>
<dbReference type="PANTHER" id="PTHR30629:SF2">
    <property type="entry name" value="PROPHAGE INTEGRASE INTS-RELATED"/>
    <property type="match status" value="1"/>
</dbReference>
<gene>
    <name evidence="8" type="ORF">Mlute_02840</name>
</gene>
<protein>
    <submittedName>
        <fullName evidence="8">Putative prophage phiRv2 integrase</fullName>
    </submittedName>
</protein>
<dbReference type="InterPro" id="IPR053876">
    <property type="entry name" value="Phage_int_M"/>
</dbReference>
<evidence type="ECO:0000256" key="3">
    <source>
        <dbReference type="ARBA" id="ARBA00023125"/>
    </source>
</evidence>
<dbReference type="GO" id="GO:0003677">
    <property type="term" value="F:DNA binding"/>
    <property type="evidence" value="ECO:0007669"/>
    <property type="project" value="UniProtKB-UniRule"/>
</dbReference>
<evidence type="ECO:0000259" key="7">
    <source>
        <dbReference type="PROSITE" id="PS51900"/>
    </source>
</evidence>
<dbReference type="RefSeq" id="WP_119361302.1">
    <property type="nucleotide sequence ID" value="NZ_QWKZ01000175.1"/>
</dbReference>
<dbReference type="InterPro" id="IPR010998">
    <property type="entry name" value="Integrase_recombinase_N"/>
</dbReference>